<keyword evidence="3" id="KW-1185">Reference proteome</keyword>
<protein>
    <submittedName>
        <fullName evidence="2">Uncharacterized protein</fullName>
    </submittedName>
</protein>
<evidence type="ECO:0000313" key="2">
    <source>
        <dbReference type="EMBL" id="KAF0901404.1"/>
    </source>
</evidence>
<dbReference type="EMBL" id="SPHZ02000008">
    <property type="protein sequence ID" value="KAF0901404.1"/>
    <property type="molecule type" value="Genomic_DNA"/>
</dbReference>
<organism evidence="2 3">
    <name type="scientific">Oryza meyeriana var. granulata</name>
    <dbReference type="NCBI Taxonomy" id="110450"/>
    <lineage>
        <taxon>Eukaryota</taxon>
        <taxon>Viridiplantae</taxon>
        <taxon>Streptophyta</taxon>
        <taxon>Embryophyta</taxon>
        <taxon>Tracheophyta</taxon>
        <taxon>Spermatophyta</taxon>
        <taxon>Magnoliopsida</taxon>
        <taxon>Liliopsida</taxon>
        <taxon>Poales</taxon>
        <taxon>Poaceae</taxon>
        <taxon>BOP clade</taxon>
        <taxon>Oryzoideae</taxon>
        <taxon>Oryzeae</taxon>
        <taxon>Oryzinae</taxon>
        <taxon>Oryza</taxon>
        <taxon>Oryza meyeriana</taxon>
    </lineage>
</organism>
<name>A0A6G1CNM3_9ORYZ</name>
<dbReference type="AlphaFoldDB" id="A0A6G1CNM3"/>
<sequence>MTMPLADSGEPELPQAASPPPTPTSQVEDWTPSPAPIEHASPPSVGPDLDDDHDDAPLRFRRIDTILGDTGIPGMAECELGDELHAVSTEEPATLVEAKREPC</sequence>
<feature type="region of interest" description="Disordered" evidence="1">
    <location>
        <begin position="1"/>
        <end position="57"/>
    </location>
</feature>
<comment type="caution">
    <text evidence="2">The sequence shown here is derived from an EMBL/GenBank/DDBJ whole genome shotgun (WGS) entry which is preliminary data.</text>
</comment>
<evidence type="ECO:0000313" key="3">
    <source>
        <dbReference type="Proteomes" id="UP000479710"/>
    </source>
</evidence>
<gene>
    <name evidence="2" type="ORF">E2562_000285</name>
</gene>
<reference evidence="2 3" key="1">
    <citation type="submission" date="2019-11" db="EMBL/GenBank/DDBJ databases">
        <title>Whole genome sequence of Oryza granulata.</title>
        <authorList>
            <person name="Li W."/>
        </authorList>
    </citation>
    <scope>NUCLEOTIDE SEQUENCE [LARGE SCALE GENOMIC DNA]</scope>
    <source>
        <strain evidence="3">cv. Menghai</strain>
        <tissue evidence="2">Leaf</tissue>
    </source>
</reference>
<proteinExistence type="predicted"/>
<evidence type="ECO:0000256" key="1">
    <source>
        <dbReference type="SAM" id="MobiDB-lite"/>
    </source>
</evidence>
<dbReference type="Proteomes" id="UP000479710">
    <property type="component" value="Unassembled WGS sequence"/>
</dbReference>
<accession>A0A6G1CNM3</accession>